<evidence type="ECO:0000313" key="5">
    <source>
        <dbReference type="EMBL" id="MBV7259397.1"/>
    </source>
</evidence>
<evidence type="ECO:0000256" key="1">
    <source>
        <dbReference type="ARBA" id="ARBA00022737"/>
    </source>
</evidence>
<gene>
    <name evidence="5" type="ORF">KCG46_07415</name>
</gene>
<dbReference type="GO" id="GO:0007165">
    <property type="term" value="P:signal transduction"/>
    <property type="evidence" value="ECO:0007669"/>
    <property type="project" value="InterPro"/>
</dbReference>
<dbReference type="InterPro" id="IPR050498">
    <property type="entry name" value="Ycf3"/>
</dbReference>
<sequence>MSGLDHPEQVGTAKDTVFLSYSRDDQPLARKVLDLLQDAGISVWWDAMLEGGARYHTVTEDKLETADAVVVLWSKVSAVSHWVHDEATRGRDRGALVPVSIDGTEPPLGFRQFQWITLPADADWTADTPEIERLIKAVKLKQDGERSALAGPAGTEPSGTGTIAAPAKTSPVISRRAAILGGAALAVGAGGVAAWSGGLFTGGATDIKLAVMPFSVMGEPGEGSYLLEGFAAEIRSQLARNPLLHVAAKTSSNAFRDTGDTAGAISGKLNVNYLLTGDIRREGDTLAGGAELIDGNTDRVLREFEIKGPIDSVFAIQSQIAAGIVTLLSGADDRSTADGLSGGTQNVAAYDAFLRGQELYDSGTDEASDRAALAKFNEAIRLDPDYAAAHAKRGRTLALIQNLYGAPRERDGAMNAAAEAARRAIAIAPDFADGYAVLGFIFATGKLDVAGALTPWKQAYELGKGDADILSRYAIFRSRIGDDSEAKAAIALAESLDPLNARVFRYAGNIAYNSREPGAAIPEYEKAYGLNEGLSSYHNLVGWARLTLGDLASAKTNFEAETRYVFKKTGLAIVEDKLGNRAEAERHFAELRERQGDKSNYQYAQVHAQWGNEAEALAALEAAWAARDAGLVQIYRDPMLDPLRGTEGYQRAVGRMGFE</sequence>
<dbReference type="RefSeq" id="WP_218404627.1">
    <property type="nucleotide sequence ID" value="NZ_JAGSPC010000001.1"/>
</dbReference>
<name>A0A9X1F3I9_9SPHN</name>
<evidence type="ECO:0000256" key="2">
    <source>
        <dbReference type="ARBA" id="ARBA00022803"/>
    </source>
</evidence>
<dbReference type="PANTHER" id="PTHR44858:SF1">
    <property type="entry name" value="UDP-N-ACETYLGLUCOSAMINE--PEPTIDE N-ACETYLGLUCOSAMINYLTRANSFERASE SPINDLY-RELATED"/>
    <property type="match status" value="1"/>
</dbReference>
<proteinExistence type="predicted"/>
<keyword evidence="6" id="KW-1185">Reference proteome</keyword>
<accession>A0A9X1F3I9</accession>
<feature type="domain" description="TIR" evidence="4">
    <location>
        <begin position="17"/>
        <end position="125"/>
    </location>
</feature>
<keyword evidence="2" id="KW-0802">TPR repeat</keyword>
<comment type="caution">
    <text evidence="5">The sequence shown here is derived from an EMBL/GenBank/DDBJ whole genome shotgun (WGS) entry which is preliminary data.</text>
</comment>
<dbReference type="Pfam" id="PF13676">
    <property type="entry name" value="TIR_2"/>
    <property type="match status" value="1"/>
</dbReference>
<dbReference type="PANTHER" id="PTHR44858">
    <property type="entry name" value="TETRATRICOPEPTIDE REPEAT PROTEIN 6"/>
    <property type="match status" value="1"/>
</dbReference>
<evidence type="ECO:0000313" key="6">
    <source>
        <dbReference type="Proteomes" id="UP001138681"/>
    </source>
</evidence>
<feature type="region of interest" description="Disordered" evidence="3">
    <location>
        <begin position="146"/>
        <end position="166"/>
    </location>
</feature>
<dbReference type="InterPro" id="IPR000157">
    <property type="entry name" value="TIR_dom"/>
</dbReference>
<evidence type="ECO:0000256" key="3">
    <source>
        <dbReference type="SAM" id="MobiDB-lite"/>
    </source>
</evidence>
<protein>
    <submittedName>
        <fullName evidence="5">TIR domain-containing protein</fullName>
    </submittedName>
</protein>
<organism evidence="5 6">
    <name type="scientific">Erythrobacter crassostreae</name>
    <dbReference type="NCBI Taxonomy" id="2828328"/>
    <lineage>
        <taxon>Bacteria</taxon>
        <taxon>Pseudomonadati</taxon>
        <taxon>Pseudomonadota</taxon>
        <taxon>Alphaproteobacteria</taxon>
        <taxon>Sphingomonadales</taxon>
        <taxon>Erythrobacteraceae</taxon>
        <taxon>Erythrobacter/Porphyrobacter group</taxon>
        <taxon>Erythrobacter</taxon>
    </lineage>
</organism>
<evidence type="ECO:0000259" key="4">
    <source>
        <dbReference type="Pfam" id="PF13676"/>
    </source>
</evidence>
<dbReference type="Proteomes" id="UP001138681">
    <property type="component" value="Unassembled WGS sequence"/>
</dbReference>
<keyword evidence="1" id="KW-0677">Repeat</keyword>
<dbReference type="AlphaFoldDB" id="A0A9X1F3I9"/>
<dbReference type="EMBL" id="JAGSPC010000001">
    <property type="protein sequence ID" value="MBV7259397.1"/>
    <property type="molecule type" value="Genomic_DNA"/>
</dbReference>
<reference evidence="5" key="1">
    <citation type="submission" date="2021-04" db="EMBL/GenBank/DDBJ databases">
        <authorList>
            <person name="Pira H."/>
            <person name="Risdian C."/>
            <person name="Wink J."/>
        </authorList>
    </citation>
    <scope>NUCLEOTIDE SEQUENCE</scope>
    <source>
        <strain evidence="5">WH158</strain>
    </source>
</reference>